<keyword evidence="6" id="KW-1185">Reference proteome</keyword>
<dbReference type="AlphaFoldDB" id="A0A542YPX4"/>
<evidence type="ECO:0000256" key="2">
    <source>
        <dbReference type="ARBA" id="ARBA00022801"/>
    </source>
</evidence>
<keyword evidence="1" id="KW-0479">Metal-binding</keyword>
<reference evidence="5 6" key="1">
    <citation type="submission" date="2019-06" db="EMBL/GenBank/DDBJ databases">
        <title>Sequencing the genomes of 1000 actinobacteria strains.</title>
        <authorList>
            <person name="Klenk H.-P."/>
        </authorList>
    </citation>
    <scope>NUCLEOTIDE SEQUENCE [LARGE SCALE GENOMIC DNA]</scope>
    <source>
        <strain evidence="5 6">DSM 12335</strain>
    </source>
</reference>
<evidence type="ECO:0000256" key="1">
    <source>
        <dbReference type="ARBA" id="ARBA00022723"/>
    </source>
</evidence>
<feature type="domain" description="Peptidase M20 dimerisation" evidence="4">
    <location>
        <begin position="177"/>
        <end position="273"/>
    </location>
</feature>
<dbReference type="InterPro" id="IPR010174">
    <property type="entry name" value="Succinyl-DAP_deSuclase_DapE"/>
</dbReference>
<dbReference type="OrthoDB" id="7055905at2"/>
<proteinExistence type="predicted"/>
<dbReference type="PANTHER" id="PTHR43808:SF31">
    <property type="entry name" value="N-ACETYL-L-CITRULLINE DEACETYLASE"/>
    <property type="match status" value="1"/>
</dbReference>
<evidence type="ECO:0000313" key="5">
    <source>
        <dbReference type="EMBL" id="TQL50136.1"/>
    </source>
</evidence>
<dbReference type="EC" id="3.5.1.18" evidence="3"/>
<evidence type="ECO:0000313" key="6">
    <source>
        <dbReference type="Proteomes" id="UP000319516"/>
    </source>
</evidence>
<dbReference type="EMBL" id="VFOP01000001">
    <property type="protein sequence ID" value="TQL50136.1"/>
    <property type="molecule type" value="Genomic_DNA"/>
</dbReference>
<protein>
    <recommendedName>
        <fullName evidence="3">Succinyl-diaminopimelate desuccinylase</fullName>
        <ecNumber evidence="3">3.5.1.18</ecNumber>
    </recommendedName>
</protein>
<dbReference type="InterPro" id="IPR002933">
    <property type="entry name" value="Peptidase_M20"/>
</dbReference>
<dbReference type="GO" id="GO:0009089">
    <property type="term" value="P:lysine biosynthetic process via diaminopimelate"/>
    <property type="evidence" value="ECO:0007669"/>
    <property type="project" value="UniProtKB-UniRule"/>
</dbReference>
<organism evidence="5 6">
    <name type="scientific">Ornithinicoccus hortensis</name>
    <dbReference type="NCBI Taxonomy" id="82346"/>
    <lineage>
        <taxon>Bacteria</taxon>
        <taxon>Bacillati</taxon>
        <taxon>Actinomycetota</taxon>
        <taxon>Actinomycetes</taxon>
        <taxon>Micrococcales</taxon>
        <taxon>Intrasporangiaceae</taxon>
        <taxon>Ornithinicoccus</taxon>
    </lineage>
</organism>
<gene>
    <name evidence="5" type="ORF">FB467_1239</name>
</gene>
<dbReference type="RefSeq" id="WP_141784311.1">
    <property type="nucleotide sequence ID" value="NZ_BAAAIK010000004.1"/>
</dbReference>
<dbReference type="Pfam" id="PF07687">
    <property type="entry name" value="M20_dimer"/>
    <property type="match status" value="1"/>
</dbReference>
<evidence type="ECO:0000259" key="4">
    <source>
        <dbReference type="Pfam" id="PF07687"/>
    </source>
</evidence>
<dbReference type="Proteomes" id="UP000319516">
    <property type="component" value="Unassembled WGS sequence"/>
</dbReference>
<accession>A0A542YPX4</accession>
<dbReference type="Gene3D" id="3.30.70.360">
    <property type="match status" value="1"/>
</dbReference>
<dbReference type="GO" id="GO:0009014">
    <property type="term" value="F:succinyl-diaminopimelate desuccinylase activity"/>
    <property type="evidence" value="ECO:0007669"/>
    <property type="project" value="UniProtKB-UniRule"/>
</dbReference>
<comment type="caution">
    <text evidence="5">The sequence shown here is derived from an EMBL/GenBank/DDBJ whole genome shotgun (WGS) entry which is preliminary data.</text>
</comment>
<dbReference type="Gene3D" id="3.40.630.10">
    <property type="entry name" value="Zn peptidases"/>
    <property type="match status" value="1"/>
</dbReference>
<sequence length="363" mass="38695">MSTDAPATHPGLDLTADVVTLTAALCDIPSVSMEEQAIADAVQAALTPLPHLEVVRDGNVVVARTDLGRAERVVLAGHLDTVPLTDPPNLPVRIEEDYLVGRGTTDMKGGVAVQLRLAGQLTAPTRDVTYVFYDGEEVADEHNGLARLSRERPELLRGDFAVLLEPSDDGVEGGCNGYVTVRVHTRGTACHSARPWMGHNAVHDLAGVLDRITAADLPDVDVDGLTYRQSLNAVAVSGGIADNVIPDHAVVTVNYRFAPERDAAAAVRHLQEEVFAGLEVEVVDAVDGARPGLHLPAAADFVTALGLPVRAKQGWTDVARFSALGIPAVNFGPGESRFAHMADERCLLRQLGECEQALLRWLS</sequence>
<dbReference type="GO" id="GO:0008777">
    <property type="term" value="F:acetylornithine deacetylase activity"/>
    <property type="evidence" value="ECO:0007669"/>
    <property type="project" value="TreeGrafter"/>
</dbReference>
<dbReference type="NCBIfam" id="TIGR01900">
    <property type="entry name" value="dapE-gram_pos"/>
    <property type="match status" value="1"/>
</dbReference>
<dbReference type="InterPro" id="IPR036264">
    <property type="entry name" value="Bact_exopeptidase_dim_dom"/>
</dbReference>
<dbReference type="GO" id="GO:0046872">
    <property type="term" value="F:metal ion binding"/>
    <property type="evidence" value="ECO:0007669"/>
    <property type="project" value="UniProtKB-KW"/>
</dbReference>
<dbReference type="Pfam" id="PF01546">
    <property type="entry name" value="Peptidase_M20"/>
    <property type="match status" value="1"/>
</dbReference>
<dbReference type="SUPFAM" id="SSF53187">
    <property type="entry name" value="Zn-dependent exopeptidases"/>
    <property type="match status" value="1"/>
</dbReference>
<dbReference type="PANTHER" id="PTHR43808">
    <property type="entry name" value="ACETYLORNITHINE DEACETYLASE"/>
    <property type="match status" value="1"/>
</dbReference>
<dbReference type="InterPro" id="IPR050072">
    <property type="entry name" value="Peptidase_M20A"/>
</dbReference>
<keyword evidence="2" id="KW-0378">Hydrolase</keyword>
<dbReference type="GO" id="GO:0006526">
    <property type="term" value="P:L-arginine biosynthetic process"/>
    <property type="evidence" value="ECO:0007669"/>
    <property type="project" value="TreeGrafter"/>
</dbReference>
<name>A0A542YPX4_9MICO</name>
<evidence type="ECO:0000256" key="3">
    <source>
        <dbReference type="NCBIfam" id="TIGR01900"/>
    </source>
</evidence>
<dbReference type="SUPFAM" id="SSF55031">
    <property type="entry name" value="Bacterial exopeptidase dimerisation domain"/>
    <property type="match status" value="1"/>
</dbReference>
<dbReference type="InterPro" id="IPR011650">
    <property type="entry name" value="Peptidase_M20_dimer"/>
</dbReference>